<feature type="region of interest" description="Disordered" evidence="3">
    <location>
        <begin position="1"/>
        <end position="91"/>
    </location>
</feature>
<dbReference type="AlphaFoldDB" id="A0AAN6EWX4"/>
<dbReference type="PANTHER" id="PTHR10366">
    <property type="entry name" value="NAD DEPENDENT EPIMERASE/DEHYDRATASE"/>
    <property type="match status" value="1"/>
</dbReference>
<protein>
    <recommendedName>
        <fullName evidence="4">NAD-dependent epimerase/dehydratase domain-containing protein</fullName>
    </recommendedName>
</protein>
<dbReference type="InterPro" id="IPR050425">
    <property type="entry name" value="NAD(P)_dehydrat-like"/>
</dbReference>
<evidence type="ECO:0000259" key="4">
    <source>
        <dbReference type="Pfam" id="PF01370"/>
    </source>
</evidence>
<dbReference type="InterPro" id="IPR001509">
    <property type="entry name" value="Epimerase_deHydtase"/>
</dbReference>
<dbReference type="PANTHER" id="PTHR10366:SF564">
    <property type="entry name" value="STEROL-4-ALPHA-CARBOXYLATE 3-DEHYDROGENASE, DECARBOXYLATING"/>
    <property type="match status" value="1"/>
</dbReference>
<gene>
    <name evidence="5" type="ORF">HRR80_003216</name>
</gene>
<comment type="caution">
    <text evidence="5">The sequence shown here is derived from an EMBL/GenBank/DDBJ whole genome shotgun (WGS) entry which is preliminary data.</text>
</comment>
<dbReference type="GO" id="GO:0016616">
    <property type="term" value="F:oxidoreductase activity, acting on the CH-OH group of donors, NAD or NADP as acceptor"/>
    <property type="evidence" value="ECO:0007669"/>
    <property type="project" value="TreeGrafter"/>
</dbReference>
<feature type="compositionally biased region" description="Low complexity" evidence="3">
    <location>
        <begin position="214"/>
        <end position="223"/>
    </location>
</feature>
<feature type="compositionally biased region" description="Low complexity" evidence="3">
    <location>
        <begin position="54"/>
        <end position="72"/>
    </location>
</feature>
<feature type="compositionally biased region" description="Polar residues" evidence="3">
    <location>
        <begin position="42"/>
        <end position="53"/>
    </location>
</feature>
<dbReference type="EMBL" id="JAJGCB010000004">
    <property type="protein sequence ID" value="KAJ8993185.1"/>
    <property type="molecule type" value="Genomic_DNA"/>
</dbReference>
<feature type="compositionally biased region" description="Low complexity" evidence="3">
    <location>
        <begin position="22"/>
        <end position="33"/>
    </location>
</feature>
<dbReference type="Gene3D" id="3.40.50.720">
    <property type="entry name" value="NAD(P)-binding Rossmann-like Domain"/>
    <property type="match status" value="1"/>
</dbReference>
<comment type="similarity">
    <text evidence="2">Belongs to the NAD(P)-dependent epimerase/dehydratase family. Dihydroflavonol-4-reductase subfamily.</text>
</comment>
<organism evidence="5 6">
    <name type="scientific">Exophiala dermatitidis</name>
    <name type="common">Black yeast-like fungus</name>
    <name type="synonym">Wangiella dermatitidis</name>
    <dbReference type="NCBI Taxonomy" id="5970"/>
    <lineage>
        <taxon>Eukaryota</taxon>
        <taxon>Fungi</taxon>
        <taxon>Dikarya</taxon>
        <taxon>Ascomycota</taxon>
        <taxon>Pezizomycotina</taxon>
        <taxon>Eurotiomycetes</taxon>
        <taxon>Chaetothyriomycetidae</taxon>
        <taxon>Chaetothyriales</taxon>
        <taxon>Herpotrichiellaceae</taxon>
        <taxon>Exophiala</taxon>
    </lineage>
</organism>
<accession>A0AAN6EWX4</accession>
<dbReference type="InterPro" id="IPR036291">
    <property type="entry name" value="NAD(P)-bd_dom_sf"/>
</dbReference>
<evidence type="ECO:0000313" key="6">
    <source>
        <dbReference type="Proteomes" id="UP001161757"/>
    </source>
</evidence>
<feature type="compositionally biased region" description="Low complexity" evidence="3">
    <location>
        <begin position="82"/>
        <end position="91"/>
    </location>
</feature>
<keyword evidence="1" id="KW-0560">Oxidoreductase</keyword>
<dbReference type="SUPFAM" id="SSF51735">
    <property type="entry name" value="NAD(P)-binding Rossmann-fold domains"/>
    <property type="match status" value="1"/>
</dbReference>
<feature type="domain" description="NAD-dependent epimerase/dehydratase" evidence="4">
    <location>
        <begin position="101"/>
        <end position="384"/>
    </location>
</feature>
<evidence type="ECO:0000256" key="3">
    <source>
        <dbReference type="SAM" id="MobiDB-lite"/>
    </source>
</evidence>
<proteinExistence type="inferred from homology"/>
<sequence length="475" mass="51369">MAAFDDQVMTTPQAPLPSLGANDNNTDNSYNDSPQLGKDTGTDTGTSRGASTGINPNDVDTNINTNINNSTNHEIHPAGEPNVDSGVDSTSTSASNSSKIILVTGINGYIASHIGLQLLERDYTVRGTSRSPAAKEHLLTGAFRNHKHRYQHVVVPDIAVPGAFDEAVRGVYGIIHTASPVDFTLTTVDEFMGPAVGGTLSILESAWKEAMKSTTTATTTDPSRQPPPPQSSRLTSFVVTSSVAAIVDKWKQVPNHAYTESDWNATGESVARETFSAPVAYGASKSAAERAVWDWVAAHQPGLPFAVSAINPAVVTGPPVSWPATPDKLNETLLPIWKIWSSRESDPNTRMPPQIGGAGYIDVRDVARMHNWAMEHSDQSNGQRYLMVNGKAPPQAAADLLRAKFPERDIIVGNPGQGYTEDYWFPEDESKLVSSKAYKALGADRFIRYDKSILDTVEAFERQWPGLAKNLKQSK</sequence>
<dbReference type="Proteomes" id="UP001161757">
    <property type="component" value="Unassembled WGS sequence"/>
</dbReference>
<dbReference type="Pfam" id="PF01370">
    <property type="entry name" value="Epimerase"/>
    <property type="match status" value="1"/>
</dbReference>
<evidence type="ECO:0000313" key="5">
    <source>
        <dbReference type="EMBL" id="KAJ8993185.1"/>
    </source>
</evidence>
<evidence type="ECO:0000256" key="1">
    <source>
        <dbReference type="ARBA" id="ARBA00023002"/>
    </source>
</evidence>
<reference evidence="5" key="1">
    <citation type="submission" date="2023-01" db="EMBL/GenBank/DDBJ databases">
        <title>Exophiala dermititidis isolated from Cystic Fibrosis Patient.</title>
        <authorList>
            <person name="Kurbessoian T."/>
            <person name="Crocker A."/>
            <person name="Murante D."/>
            <person name="Hogan D.A."/>
            <person name="Stajich J.E."/>
        </authorList>
    </citation>
    <scope>NUCLEOTIDE SEQUENCE</scope>
    <source>
        <strain evidence="5">Ex8</strain>
    </source>
</reference>
<evidence type="ECO:0000256" key="2">
    <source>
        <dbReference type="ARBA" id="ARBA00023445"/>
    </source>
</evidence>
<feature type="region of interest" description="Disordered" evidence="3">
    <location>
        <begin position="211"/>
        <end position="234"/>
    </location>
</feature>
<name>A0AAN6EWX4_EXODE</name>